<dbReference type="GO" id="GO:0043709">
    <property type="term" value="P:cell adhesion involved in single-species biofilm formation"/>
    <property type="evidence" value="ECO:0007669"/>
    <property type="project" value="InterPro"/>
</dbReference>
<dbReference type="RefSeq" id="WP_036534819.1">
    <property type="nucleotide sequence ID" value="NZ_JJML01000037.1"/>
</dbReference>
<dbReference type="InterPro" id="IPR023829">
    <property type="entry name" value="PGA_PgaD"/>
</dbReference>
<feature type="transmembrane region" description="Helical" evidence="2">
    <location>
        <begin position="20"/>
        <end position="37"/>
    </location>
</feature>
<evidence type="ECO:0000256" key="2">
    <source>
        <dbReference type="SAM" id="Phobius"/>
    </source>
</evidence>
<dbReference type="EMBL" id="JJML01000037">
    <property type="protein sequence ID" value="KGF72101.1"/>
    <property type="molecule type" value="Genomic_DNA"/>
</dbReference>
<dbReference type="NCBIfam" id="TIGR03940">
    <property type="entry name" value="PGA_PgaD"/>
    <property type="match status" value="1"/>
</dbReference>
<keyword evidence="2" id="KW-0472">Membrane</keyword>
<keyword evidence="4" id="KW-1185">Reference proteome</keyword>
<dbReference type="Proteomes" id="UP000030170">
    <property type="component" value="Unassembled WGS sequence"/>
</dbReference>
<reference evidence="3 4" key="1">
    <citation type="journal article" date="2014" name="Mol. Ecol.">
        <title>Evolution of Synechococcus.</title>
        <authorList>
            <person name="Dvorak P."/>
            <person name="Casamatta D."/>
            <person name="Hasler P."/>
            <person name="Poulickova A."/>
            <person name="Ondrej V."/>
            <person name="Sanges R."/>
        </authorList>
    </citation>
    <scope>NUCLEOTIDE SEQUENCE [LARGE SCALE GENOMIC DNA]</scope>
    <source>
        <strain evidence="3 4">CAUP A 1101</strain>
    </source>
</reference>
<accession>A0A098TJ72</accession>
<sequence length="187" mass="21062">MTSKTLIIDRHGHIGWQRRLLSELATATLWGGWLSLWRPVLKNLLSLKRWSIFKSPLAVKFCFLGLSTAWGSGGAVVVLMVVIVISGRLVRRRWEKEAKLEQAQALNPEPSLSEYAQHFQISEAQVFRGQHLKCCYIYHDRGGQITAIVPMIPEHRSQTSSDLSNLEGREASPVLDVEDGSQTASRR</sequence>
<dbReference type="AlphaFoldDB" id="A0A098TJ72"/>
<feature type="transmembrane region" description="Helical" evidence="2">
    <location>
        <begin position="57"/>
        <end position="85"/>
    </location>
</feature>
<evidence type="ECO:0000256" key="1">
    <source>
        <dbReference type="SAM" id="MobiDB-lite"/>
    </source>
</evidence>
<keyword evidence="2" id="KW-0812">Transmembrane</keyword>
<organism evidence="3 4">
    <name type="scientific">Neosynechococcus sphagnicola sy1</name>
    <dbReference type="NCBI Taxonomy" id="1497020"/>
    <lineage>
        <taxon>Bacteria</taxon>
        <taxon>Bacillati</taxon>
        <taxon>Cyanobacteriota</taxon>
        <taxon>Cyanophyceae</taxon>
        <taxon>Neosynechococcales</taxon>
        <taxon>Neosynechococcaceae</taxon>
        <taxon>Neosynechococcus</taxon>
    </lineage>
</organism>
<keyword evidence="2" id="KW-1133">Transmembrane helix</keyword>
<gene>
    <name evidence="3" type="ORF">DO97_12190</name>
</gene>
<evidence type="ECO:0000313" key="3">
    <source>
        <dbReference type="EMBL" id="KGF72101.1"/>
    </source>
</evidence>
<feature type="region of interest" description="Disordered" evidence="1">
    <location>
        <begin position="158"/>
        <end position="187"/>
    </location>
</feature>
<name>A0A098TJ72_9CYAN</name>
<proteinExistence type="predicted"/>
<protein>
    <submittedName>
        <fullName evidence="3">Uncharacterized protein</fullName>
    </submittedName>
</protein>
<dbReference type="Pfam" id="PF13994">
    <property type="entry name" value="PgaD"/>
    <property type="match status" value="1"/>
</dbReference>
<evidence type="ECO:0000313" key="4">
    <source>
        <dbReference type="Proteomes" id="UP000030170"/>
    </source>
</evidence>
<dbReference type="OrthoDB" id="6691414at2"/>
<comment type="caution">
    <text evidence="3">The sequence shown here is derived from an EMBL/GenBank/DDBJ whole genome shotgun (WGS) entry which is preliminary data.</text>
</comment>